<reference evidence="5" key="2">
    <citation type="submission" date="2021-04" db="EMBL/GenBank/DDBJ databases">
        <authorList>
            <person name="Gilroy R."/>
        </authorList>
    </citation>
    <scope>NUCLEOTIDE SEQUENCE</scope>
    <source>
        <strain evidence="5">ChiBcec18-1249</strain>
    </source>
</reference>
<feature type="signal peptide" evidence="2">
    <location>
        <begin position="1"/>
        <end position="24"/>
    </location>
</feature>
<gene>
    <name evidence="5" type="ORF">H9787_10495</name>
</gene>
<protein>
    <submittedName>
        <fullName evidence="5">S-layer homology domain-containing protein</fullName>
    </submittedName>
</protein>
<evidence type="ECO:0000256" key="2">
    <source>
        <dbReference type="SAM" id="SignalP"/>
    </source>
</evidence>
<keyword evidence="2" id="KW-0732">Signal</keyword>
<dbReference type="Proteomes" id="UP000823824">
    <property type="component" value="Unassembled WGS sequence"/>
</dbReference>
<evidence type="ECO:0000256" key="1">
    <source>
        <dbReference type="ARBA" id="ARBA00022737"/>
    </source>
</evidence>
<dbReference type="Pfam" id="PF00395">
    <property type="entry name" value="SLH"/>
    <property type="match status" value="1"/>
</dbReference>
<dbReference type="InterPro" id="IPR000595">
    <property type="entry name" value="cNMP-bd_dom"/>
</dbReference>
<feature type="chain" id="PRO_5039687100" evidence="2">
    <location>
        <begin position="25"/>
        <end position="464"/>
    </location>
</feature>
<evidence type="ECO:0000313" key="5">
    <source>
        <dbReference type="EMBL" id="HJB14119.1"/>
    </source>
</evidence>
<proteinExistence type="predicted"/>
<evidence type="ECO:0000313" key="6">
    <source>
        <dbReference type="Proteomes" id="UP000823824"/>
    </source>
</evidence>
<comment type="caution">
    <text evidence="5">The sequence shown here is derived from an EMBL/GenBank/DDBJ whole genome shotgun (WGS) entry which is preliminary data.</text>
</comment>
<accession>A0A9D2RS39</accession>
<keyword evidence="1" id="KW-0677">Repeat</keyword>
<dbReference type="AlphaFoldDB" id="A0A9D2RS39"/>
<evidence type="ECO:0000259" key="3">
    <source>
        <dbReference type="PROSITE" id="PS50042"/>
    </source>
</evidence>
<name>A0A9D2RS39_9FIRM</name>
<reference evidence="5" key="1">
    <citation type="journal article" date="2021" name="PeerJ">
        <title>Extensive microbial diversity within the chicken gut microbiome revealed by metagenomics and culture.</title>
        <authorList>
            <person name="Gilroy R."/>
            <person name="Ravi A."/>
            <person name="Getino M."/>
            <person name="Pursley I."/>
            <person name="Horton D.L."/>
            <person name="Alikhan N.F."/>
            <person name="Baker D."/>
            <person name="Gharbi K."/>
            <person name="Hall N."/>
            <person name="Watson M."/>
            <person name="Adriaenssens E.M."/>
            <person name="Foster-Nyarko E."/>
            <person name="Jarju S."/>
            <person name="Secka A."/>
            <person name="Antonio M."/>
            <person name="Oren A."/>
            <person name="Chaudhuri R.R."/>
            <person name="La Ragione R."/>
            <person name="Hildebrand F."/>
            <person name="Pallen M.J."/>
        </authorList>
    </citation>
    <scope>NUCLEOTIDE SEQUENCE</scope>
    <source>
        <strain evidence="5">ChiBcec18-1249</strain>
    </source>
</reference>
<evidence type="ECO:0000259" key="4">
    <source>
        <dbReference type="PROSITE" id="PS51272"/>
    </source>
</evidence>
<sequence length="464" mass="49608">MKRIFTVLAATLLLTAAMAVTASASDYDAVAEDLAAIGVFRGTSDGFELDRAPTRSEAAIMLVRLLGAEDEARDAYAAGELTMPFTDVGATAAPYVAYLYQQGITNGTSATKFGTGACSAKMYCAFLLRALGYEDGTDFQYADALAFAQEKGFYDPLMFPGTFLRDDLAAVTYQALGTDLKDGSAYLLKSLIDSDAVDAEAAAPMTEKIEAYRALQQASAGTDSSTAMDVDVAANIDMAVAQDGETVSMPMTMEGSMQMILDEDDLQMACDFDIGMMGETMTTREWLKDGWVYVESTVENGEAVRTKTQADLAEQLALIEQAQATADLDMVNVSGLAMVDSITVQTQGANTVYTMVITGSSMEGMLHILREFPDGSDLVGPIAEGSHFGDITAVYTVDRSGDLKDIQMTYSIEMTVPAEEGGTPMVMTAAYDMSMTVNATGDRVRITFPDFSDFEELSIPEIAA</sequence>
<feature type="domain" description="SLH" evidence="4">
    <location>
        <begin position="13"/>
        <end position="76"/>
    </location>
</feature>
<dbReference type="PROSITE" id="PS50042">
    <property type="entry name" value="CNMP_BINDING_3"/>
    <property type="match status" value="1"/>
</dbReference>
<dbReference type="InterPro" id="IPR001119">
    <property type="entry name" value="SLH_dom"/>
</dbReference>
<organism evidence="5 6">
    <name type="scientific">Candidatus Oscillibacter excrementigallinarum</name>
    <dbReference type="NCBI Taxonomy" id="2838716"/>
    <lineage>
        <taxon>Bacteria</taxon>
        <taxon>Bacillati</taxon>
        <taxon>Bacillota</taxon>
        <taxon>Clostridia</taxon>
        <taxon>Eubacteriales</taxon>
        <taxon>Oscillospiraceae</taxon>
        <taxon>Oscillibacter</taxon>
    </lineage>
</organism>
<dbReference type="EMBL" id="DWZJ01000096">
    <property type="protein sequence ID" value="HJB14119.1"/>
    <property type="molecule type" value="Genomic_DNA"/>
</dbReference>
<dbReference type="PROSITE" id="PS51272">
    <property type="entry name" value="SLH"/>
    <property type="match status" value="1"/>
</dbReference>
<feature type="domain" description="Cyclic nucleotide-binding" evidence="3">
    <location>
        <begin position="363"/>
        <end position="400"/>
    </location>
</feature>